<sequence length="338" mass="38926">MATLEFCSFREPVNLRLLINANKRLKTIPIEDYSGFLTYLKDVRELLSQRPSKNLAIILRYSNRRVPWITPKIAGEMGTKIRDLFDQRFVDLTVSSYRSYVERRQLQPFLQELIPALRNLTCGLDDLSTFGGASVDRMELKSWFNRERKNWYLPYLFDIKAESFICGQVLSLVQLYKSRLPNQPKCKSLECSVDMDFDVPPNFYQNVFQEISEAMPKLQKLKLIGSATQRVSEFEVFSSQIAEHILQIAKHANCSTIGDFKVISLDSGSRQMILGSIFEKLKVSDDNVKWNGDHQLMFETATTKIFVRFTVSRQEDSISEVGEEDGEEAAILSRRNGD</sequence>
<gene>
    <name evidence="2" type="ORF">BXYJ_LOCUS4952</name>
</gene>
<name>A0A7I8WXW1_BURXY</name>
<comment type="caution">
    <text evidence="2">The sequence shown here is derived from an EMBL/GenBank/DDBJ whole genome shotgun (WGS) entry which is preliminary data.</text>
</comment>
<evidence type="ECO:0000313" key="2">
    <source>
        <dbReference type="EMBL" id="CAD5217272.1"/>
    </source>
</evidence>
<feature type="region of interest" description="Disordered" evidence="1">
    <location>
        <begin position="318"/>
        <end position="338"/>
    </location>
</feature>
<dbReference type="EMBL" id="CAJFDI010000002">
    <property type="protein sequence ID" value="CAD5217272.1"/>
    <property type="molecule type" value="Genomic_DNA"/>
</dbReference>
<organism evidence="2 3">
    <name type="scientific">Bursaphelenchus xylophilus</name>
    <name type="common">Pinewood nematode worm</name>
    <name type="synonym">Aphelenchoides xylophilus</name>
    <dbReference type="NCBI Taxonomy" id="6326"/>
    <lineage>
        <taxon>Eukaryota</taxon>
        <taxon>Metazoa</taxon>
        <taxon>Ecdysozoa</taxon>
        <taxon>Nematoda</taxon>
        <taxon>Chromadorea</taxon>
        <taxon>Rhabditida</taxon>
        <taxon>Tylenchina</taxon>
        <taxon>Tylenchomorpha</taxon>
        <taxon>Aphelenchoidea</taxon>
        <taxon>Aphelenchoididae</taxon>
        <taxon>Bursaphelenchus</taxon>
    </lineage>
</organism>
<dbReference type="Proteomes" id="UP000582659">
    <property type="component" value="Unassembled WGS sequence"/>
</dbReference>
<dbReference type="EMBL" id="CAJFCV020000002">
    <property type="protein sequence ID" value="CAG9100696.1"/>
    <property type="molecule type" value="Genomic_DNA"/>
</dbReference>
<keyword evidence="3" id="KW-1185">Reference proteome</keyword>
<feature type="compositionally biased region" description="Acidic residues" evidence="1">
    <location>
        <begin position="318"/>
        <end position="328"/>
    </location>
</feature>
<protein>
    <submittedName>
        <fullName evidence="2">(pine wood nematode) hypothetical protein</fullName>
    </submittedName>
</protein>
<accession>A0A7I8WXW1</accession>
<evidence type="ECO:0000313" key="3">
    <source>
        <dbReference type="Proteomes" id="UP000659654"/>
    </source>
</evidence>
<reference evidence="2" key="1">
    <citation type="submission" date="2020-09" db="EMBL/GenBank/DDBJ databases">
        <authorList>
            <person name="Kikuchi T."/>
        </authorList>
    </citation>
    <scope>NUCLEOTIDE SEQUENCE</scope>
    <source>
        <strain evidence="2">Ka4C1</strain>
    </source>
</reference>
<dbReference type="Proteomes" id="UP000659654">
    <property type="component" value="Unassembled WGS sequence"/>
</dbReference>
<evidence type="ECO:0000256" key="1">
    <source>
        <dbReference type="SAM" id="MobiDB-lite"/>
    </source>
</evidence>
<proteinExistence type="predicted"/>
<dbReference type="AlphaFoldDB" id="A0A7I8WXW1"/>